<dbReference type="Gene3D" id="3.40.50.720">
    <property type="entry name" value="NAD(P)-binding Rossmann-like Domain"/>
    <property type="match status" value="1"/>
</dbReference>
<accession>A0A970B7W9</accession>
<sequence>MAAWSLADLPSLHGRRALVTGAAAGLGREVATALAGAGAEVLLVDRDIERGTQTAGHIVAAGGRARFAALDLGDQAAIRAFAAAHCAEHAPLDILVNNAGLLPRLDRATTRDGFELKFGVSHLGHFALTGLLLPALRRSAAARVVSVSSIVHRQGRIDFDDLQAERRYQGQRAYSQTKLACLLFALELHERAQAAGWALRSVAAHPGVARTGIGDARMTQNSRRLRDRVEVLAFRSIMRWGGQSAADGALPLLRAATDPHVRGGDFYGPAGFGEWRGPPVLVRPARHAQDRELRQRLWQASEALTGVRYSSSR</sequence>
<dbReference type="NCBIfam" id="NF004513">
    <property type="entry name" value="PRK05854.1"/>
    <property type="match status" value="1"/>
</dbReference>
<dbReference type="PANTHER" id="PTHR43157:SF31">
    <property type="entry name" value="PHOSPHATIDYLINOSITOL-GLYCAN BIOSYNTHESIS CLASS F PROTEIN"/>
    <property type="match status" value="1"/>
</dbReference>
<comment type="similarity">
    <text evidence="2">Belongs to the short-chain dehydrogenases/reductases (SDR) family.</text>
</comment>
<dbReference type="PRINTS" id="PR00080">
    <property type="entry name" value="SDRFAMILY"/>
</dbReference>
<reference evidence="3" key="1">
    <citation type="submission" date="2020-03" db="EMBL/GenBank/DDBJ databases">
        <title>Solimonas marina sp. nov., isolated from deep seawater of the Pacific Ocean.</title>
        <authorList>
            <person name="Liu X."/>
            <person name="Lai Q."/>
            <person name="Sun F."/>
            <person name="Gai Y."/>
            <person name="Li G."/>
            <person name="Shao Z."/>
        </authorList>
    </citation>
    <scope>NUCLEOTIDE SEQUENCE</scope>
    <source>
        <strain evidence="3">C16B3</strain>
    </source>
</reference>
<dbReference type="Proteomes" id="UP000653472">
    <property type="component" value="Unassembled WGS sequence"/>
</dbReference>
<dbReference type="EMBL" id="JAAVXB010000001">
    <property type="protein sequence ID" value="NKF20841.1"/>
    <property type="molecule type" value="Genomic_DNA"/>
</dbReference>
<dbReference type="AlphaFoldDB" id="A0A970B7W9"/>
<organism evidence="3 4">
    <name type="scientific">Solimonas marina</name>
    <dbReference type="NCBI Taxonomy" id="2714601"/>
    <lineage>
        <taxon>Bacteria</taxon>
        <taxon>Pseudomonadati</taxon>
        <taxon>Pseudomonadota</taxon>
        <taxon>Gammaproteobacteria</taxon>
        <taxon>Nevskiales</taxon>
        <taxon>Nevskiaceae</taxon>
        <taxon>Solimonas</taxon>
    </lineage>
</organism>
<gene>
    <name evidence="3" type="ORF">G7Y82_00835</name>
</gene>
<dbReference type="Pfam" id="PF00106">
    <property type="entry name" value="adh_short"/>
    <property type="match status" value="1"/>
</dbReference>
<name>A0A970B7W9_9GAMM</name>
<evidence type="ECO:0000256" key="1">
    <source>
        <dbReference type="ARBA" id="ARBA00023002"/>
    </source>
</evidence>
<evidence type="ECO:0000256" key="2">
    <source>
        <dbReference type="RuleBase" id="RU000363"/>
    </source>
</evidence>
<dbReference type="PRINTS" id="PR00081">
    <property type="entry name" value="GDHRDH"/>
</dbReference>
<dbReference type="SUPFAM" id="SSF51735">
    <property type="entry name" value="NAD(P)-binding Rossmann-fold domains"/>
    <property type="match status" value="1"/>
</dbReference>
<dbReference type="InterPro" id="IPR002347">
    <property type="entry name" value="SDR_fam"/>
</dbReference>
<protein>
    <submittedName>
        <fullName evidence="3">SDR family oxidoreductase</fullName>
    </submittedName>
</protein>
<proteinExistence type="inferred from homology"/>
<dbReference type="PANTHER" id="PTHR43157">
    <property type="entry name" value="PHOSPHATIDYLINOSITOL-GLYCAN BIOSYNTHESIS CLASS F PROTEIN-RELATED"/>
    <property type="match status" value="1"/>
</dbReference>
<dbReference type="InterPro" id="IPR036291">
    <property type="entry name" value="NAD(P)-bd_dom_sf"/>
</dbReference>
<evidence type="ECO:0000313" key="4">
    <source>
        <dbReference type="Proteomes" id="UP000653472"/>
    </source>
</evidence>
<comment type="caution">
    <text evidence="3">The sequence shown here is derived from an EMBL/GenBank/DDBJ whole genome shotgun (WGS) entry which is preliminary data.</text>
</comment>
<keyword evidence="4" id="KW-1185">Reference proteome</keyword>
<evidence type="ECO:0000313" key="3">
    <source>
        <dbReference type="EMBL" id="NKF20841.1"/>
    </source>
</evidence>
<keyword evidence="1" id="KW-0560">Oxidoreductase</keyword>
<dbReference type="GO" id="GO:0016491">
    <property type="term" value="F:oxidoreductase activity"/>
    <property type="evidence" value="ECO:0007669"/>
    <property type="project" value="UniProtKB-KW"/>
</dbReference>
<dbReference type="RefSeq" id="WP_168146103.1">
    <property type="nucleotide sequence ID" value="NZ_JAAVXB010000001.1"/>
</dbReference>
<dbReference type="NCBIfam" id="NF004846">
    <property type="entry name" value="PRK06197.1"/>
    <property type="match status" value="1"/>
</dbReference>